<sequence length="109" mass="12786">MENKNDIKEMDLGLSRADMLEQLEKRRIFLGDGKDMPLDRLEDIYRNYIVPKPKRERKPRNPSPDPNFNPIEIEQLAERIKSVVIVGQKRAHAENKSDDQAKQIKMDLD</sequence>
<feature type="region of interest" description="Disordered" evidence="1">
    <location>
        <begin position="50"/>
        <end position="70"/>
    </location>
</feature>
<name>F2FB64_DROME</name>
<gene>
    <name evidence="2" type="primary">CG32573-RA</name>
</gene>
<dbReference type="Bgee" id="FBgn0260238">
    <property type="expression patterns" value="Expressed in fat body cell in testis and 6 other cell types or tissues"/>
</dbReference>
<dbReference type="ExpressionAtlas" id="F2FB64">
    <property type="expression patterns" value="differential"/>
</dbReference>
<proteinExistence type="evidence at transcript level"/>
<dbReference type="AlphaFoldDB" id="F2FB64"/>
<feature type="compositionally biased region" description="Basic and acidic residues" evidence="1">
    <location>
        <begin position="91"/>
        <end position="109"/>
    </location>
</feature>
<dbReference type="VEuPathDB" id="VectorBase:FBgn0260238"/>
<organism evidence="2">
    <name type="scientific">Drosophila melanogaster</name>
    <name type="common">Fruit fly</name>
    <dbReference type="NCBI Taxonomy" id="7227"/>
    <lineage>
        <taxon>Eukaryota</taxon>
        <taxon>Metazoa</taxon>
        <taxon>Ecdysozoa</taxon>
        <taxon>Arthropoda</taxon>
        <taxon>Hexapoda</taxon>
        <taxon>Insecta</taxon>
        <taxon>Pterygota</taxon>
        <taxon>Neoptera</taxon>
        <taxon>Endopterygota</taxon>
        <taxon>Diptera</taxon>
        <taxon>Brachycera</taxon>
        <taxon>Muscomorpha</taxon>
        <taxon>Ephydroidea</taxon>
        <taxon>Drosophilidae</taxon>
        <taxon>Drosophila</taxon>
        <taxon>Sophophora</taxon>
    </lineage>
</organism>
<evidence type="ECO:0000256" key="1">
    <source>
        <dbReference type="SAM" id="MobiDB-lite"/>
    </source>
</evidence>
<reference evidence="2" key="1">
    <citation type="submission" date="2012-03" db="EMBL/GenBank/DDBJ databases">
        <authorList>
            <person name="Carlson J."/>
            <person name="Booth B."/>
            <person name="Frise E."/>
            <person name="Park S."/>
            <person name="Wan K."/>
            <person name="Yu C."/>
            <person name="Celniker S."/>
        </authorList>
    </citation>
    <scope>NUCLEOTIDE SEQUENCE</scope>
</reference>
<dbReference type="HOGENOM" id="CLU_167786_0_0_1"/>
<protein>
    <submittedName>
        <fullName evidence="2">SD17981p1</fullName>
    </submittedName>
</protein>
<dbReference type="EMBL" id="BT126151">
    <property type="protein sequence ID" value="ADZ99401.2"/>
    <property type="molecule type" value="mRNA"/>
</dbReference>
<evidence type="ECO:0000313" key="2">
    <source>
        <dbReference type="EMBL" id="ADZ99401.2"/>
    </source>
</evidence>
<feature type="region of interest" description="Disordered" evidence="1">
    <location>
        <begin position="89"/>
        <end position="109"/>
    </location>
</feature>
<dbReference type="OrthoDB" id="10071059at2759"/>
<accession>F2FB64</accession>